<organism evidence="1 2">
    <name type="scientific">Spiribacter salinus</name>
    <dbReference type="NCBI Taxonomy" id="1335746"/>
    <lineage>
        <taxon>Bacteria</taxon>
        <taxon>Pseudomonadati</taxon>
        <taxon>Pseudomonadota</taxon>
        <taxon>Gammaproteobacteria</taxon>
        <taxon>Chromatiales</taxon>
        <taxon>Ectothiorhodospiraceae</taxon>
        <taxon>Spiribacter</taxon>
    </lineage>
</organism>
<comment type="caution">
    <text evidence="1">The sequence shown here is derived from an EMBL/GenBank/DDBJ whole genome shotgun (WGS) entry which is preliminary data.</text>
</comment>
<accession>A0A540VH26</accession>
<evidence type="ECO:0000313" key="1">
    <source>
        <dbReference type="EMBL" id="TQE96076.1"/>
    </source>
</evidence>
<name>A0A540VH26_9GAMM</name>
<proteinExistence type="predicted"/>
<dbReference type="AlphaFoldDB" id="A0A540VH26"/>
<dbReference type="EMBL" id="VIFK01000355">
    <property type="protein sequence ID" value="TQE96076.1"/>
    <property type="molecule type" value="Genomic_DNA"/>
</dbReference>
<gene>
    <name evidence="1" type="ORF">FKY71_16795</name>
</gene>
<sequence>MVADGWTESQKRAYVIADNKLALNADWDNELLRLEIHALDESDFDIVSLGFDGEELSALEFDSDAALDNMPELPDGDKEPFQQMTFTLHDEQADQVRGALDIAKEMGDFDSPNENSNGNALARICETFLTAHGDS</sequence>
<protein>
    <submittedName>
        <fullName evidence="1">Uncharacterized protein</fullName>
    </submittedName>
</protein>
<evidence type="ECO:0000313" key="2">
    <source>
        <dbReference type="Proteomes" id="UP000315400"/>
    </source>
</evidence>
<dbReference type="Proteomes" id="UP000315400">
    <property type="component" value="Unassembled WGS sequence"/>
</dbReference>
<reference evidence="1 2" key="1">
    <citation type="submission" date="2019-06" db="EMBL/GenBank/DDBJ databases">
        <title>Metagenome assembled Genome of Spiribacter salinus SL48-SHIP from the microbial mat of Salt Lake 48 (Novosibirsk region, Russia).</title>
        <authorList>
            <person name="Shipova A."/>
            <person name="Rozanov A.S."/>
            <person name="Bryanskaya A.V."/>
            <person name="Peltek S.E."/>
        </authorList>
    </citation>
    <scope>NUCLEOTIDE SEQUENCE [LARGE SCALE GENOMIC DNA]</scope>
    <source>
        <strain evidence="1">SL48-SHIP-2</strain>
    </source>
</reference>